<evidence type="ECO:0008006" key="3">
    <source>
        <dbReference type="Google" id="ProtNLM"/>
    </source>
</evidence>
<evidence type="ECO:0000313" key="2">
    <source>
        <dbReference type="Proteomes" id="UP000013827"/>
    </source>
</evidence>
<protein>
    <recommendedName>
        <fullName evidence="3">Glutaredoxin domain-containing protein</fullName>
    </recommendedName>
</protein>
<dbReference type="EnsemblProtists" id="EOD12312">
    <property type="protein sequence ID" value="EOD12312"/>
    <property type="gene ID" value="EMIHUDRAFT_46720"/>
</dbReference>
<keyword evidence="2" id="KW-1185">Reference proteome</keyword>
<proteinExistence type="predicted"/>
<organism evidence="1 2">
    <name type="scientific">Emiliania huxleyi (strain CCMP1516)</name>
    <dbReference type="NCBI Taxonomy" id="280463"/>
    <lineage>
        <taxon>Eukaryota</taxon>
        <taxon>Haptista</taxon>
        <taxon>Haptophyta</taxon>
        <taxon>Prymnesiophyceae</taxon>
        <taxon>Isochrysidales</taxon>
        <taxon>Noelaerhabdaceae</taxon>
        <taxon>Emiliania</taxon>
    </lineage>
</organism>
<dbReference type="HOGENOM" id="CLU_1811282_0_0_1"/>
<accession>A0A0D3IM27</accession>
<dbReference type="KEGG" id="ehx:EMIHUDRAFT_46720"/>
<dbReference type="RefSeq" id="XP_005764741.1">
    <property type="nucleotide sequence ID" value="XM_005764684.1"/>
</dbReference>
<dbReference type="InterPro" id="IPR036249">
    <property type="entry name" value="Thioredoxin-like_sf"/>
</dbReference>
<dbReference type="GeneID" id="17258460"/>
<dbReference type="eggNOG" id="KOG1672">
    <property type="taxonomic scope" value="Eukaryota"/>
</dbReference>
<name>A0A0D3IM27_EMIH1</name>
<dbReference type="Proteomes" id="UP000013827">
    <property type="component" value="Unassembled WGS sequence"/>
</dbReference>
<dbReference type="AlphaFoldDB" id="A0A0D3IM27"/>
<dbReference type="STRING" id="2903.R1BRG6"/>
<dbReference type="SUPFAM" id="SSF52833">
    <property type="entry name" value="Thioredoxin-like"/>
    <property type="match status" value="1"/>
</dbReference>
<reference evidence="1" key="2">
    <citation type="submission" date="2024-10" db="UniProtKB">
        <authorList>
            <consortium name="EnsemblProtists"/>
        </authorList>
    </citation>
    <scope>IDENTIFICATION</scope>
</reference>
<evidence type="ECO:0000313" key="1">
    <source>
        <dbReference type="EnsemblProtists" id="EOD12312"/>
    </source>
</evidence>
<dbReference type="Gene3D" id="3.40.30.10">
    <property type="entry name" value="Glutaredoxin"/>
    <property type="match status" value="1"/>
</dbReference>
<dbReference type="PaxDb" id="2903-EOD12312"/>
<sequence>DSEIDVLRKNRIAQMKARAQLRSAWLAKGHGVYAALSGEGALLSELPKHERAVVLFGSRGAPSHLTEALHLHLRQLSVVHVETYFAHLDAEEAPLISSMVELAELPTLLLCEGGRVTGQLAGVDRTFTTEGVAYELGQRGLVH</sequence>
<reference evidence="2" key="1">
    <citation type="journal article" date="2013" name="Nature">
        <title>Pan genome of the phytoplankton Emiliania underpins its global distribution.</title>
        <authorList>
            <person name="Read B.A."/>
            <person name="Kegel J."/>
            <person name="Klute M.J."/>
            <person name="Kuo A."/>
            <person name="Lefebvre S.C."/>
            <person name="Maumus F."/>
            <person name="Mayer C."/>
            <person name="Miller J."/>
            <person name="Monier A."/>
            <person name="Salamov A."/>
            <person name="Young J."/>
            <person name="Aguilar M."/>
            <person name="Claverie J.M."/>
            <person name="Frickenhaus S."/>
            <person name="Gonzalez K."/>
            <person name="Herman E.K."/>
            <person name="Lin Y.C."/>
            <person name="Napier J."/>
            <person name="Ogata H."/>
            <person name="Sarno A.F."/>
            <person name="Shmutz J."/>
            <person name="Schroeder D."/>
            <person name="de Vargas C."/>
            <person name="Verret F."/>
            <person name="von Dassow P."/>
            <person name="Valentin K."/>
            <person name="Van de Peer Y."/>
            <person name="Wheeler G."/>
            <person name="Dacks J.B."/>
            <person name="Delwiche C.F."/>
            <person name="Dyhrman S.T."/>
            <person name="Glockner G."/>
            <person name="John U."/>
            <person name="Richards T."/>
            <person name="Worden A.Z."/>
            <person name="Zhang X."/>
            <person name="Grigoriev I.V."/>
            <person name="Allen A.E."/>
            <person name="Bidle K."/>
            <person name="Borodovsky M."/>
            <person name="Bowler C."/>
            <person name="Brownlee C."/>
            <person name="Cock J.M."/>
            <person name="Elias M."/>
            <person name="Gladyshev V.N."/>
            <person name="Groth M."/>
            <person name="Guda C."/>
            <person name="Hadaegh A."/>
            <person name="Iglesias-Rodriguez M.D."/>
            <person name="Jenkins J."/>
            <person name="Jones B.M."/>
            <person name="Lawson T."/>
            <person name="Leese F."/>
            <person name="Lindquist E."/>
            <person name="Lobanov A."/>
            <person name="Lomsadze A."/>
            <person name="Malik S.B."/>
            <person name="Marsh M.E."/>
            <person name="Mackinder L."/>
            <person name="Mock T."/>
            <person name="Mueller-Roeber B."/>
            <person name="Pagarete A."/>
            <person name="Parker M."/>
            <person name="Probert I."/>
            <person name="Quesneville H."/>
            <person name="Raines C."/>
            <person name="Rensing S.A."/>
            <person name="Riano-Pachon D.M."/>
            <person name="Richier S."/>
            <person name="Rokitta S."/>
            <person name="Shiraiwa Y."/>
            <person name="Soanes D.M."/>
            <person name="van der Giezen M."/>
            <person name="Wahlund T.M."/>
            <person name="Williams B."/>
            <person name="Wilson W."/>
            <person name="Wolfe G."/>
            <person name="Wurch L.L."/>
        </authorList>
    </citation>
    <scope>NUCLEOTIDE SEQUENCE</scope>
</reference>
<dbReference type="PANTHER" id="PTHR21148">
    <property type="entry name" value="THIOREDOXIN DOMAIN-CONTAINING PROTEIN 9"/>
    <property type="match status" value="1"/>
</dbReference>